<dbReference type="AlphaFoldDB" id="I0BWS9"/>
<evidence type="ECO:0000313" key="4">
    <source>
        <dbReference type="EMBL" id="AFH66970.1"/>
    </source>
</evidence>
<dbReference type="InterPro" id="IPR001427">
    <property type="entry name" value="RNaseA"/>
</dbReference>
<dbReference type="EMBL" id="JQ340894">
    <property type="protein sequence ID" value="AFH66970.1"/>
    <property type="molecule type" value="mRNA"/>
</dbReference>
<dbReference type="PANTHER" id="PTHR11437:SF65">
    <property type="entry name" value="ANGIOGENIN-2"/>
    <property type="match status" value="1"/>
</dbReference>
<feature type="signal peptide" evidence="2">
    <location>
        <begin position="1"/>
        <end position="24"/>
    </location>
</feature>
<dbReference type="InterPro" id="IPR023412">
    <property type="entry name" value="RNaseA_domain"/>
</dbReference>
<name>I0BWS9_PSAMO</name>
<organism evidence="4">
    <name type="scientific">Psammophis mossambicus</name>
    <name type="common">Olive grass snake</name>
    <name type="synonym">Psammophis sibilans mossambica</name>
    <dbReference type="NCBI Taxonomy" id="234064"/>
    <lineage>
        <taxon>Eukaryota</taxon>
        <taxon>Metazoa</taxon>
        <taxon>Chordata</taxon>
        <taxon>Craniata</taxon>
        <taxon>Vertebrata</taxon>
        <taxon>Euteleostomi</taxon>
        <taxon>Lepidosauria</taxon>
        <taxon>Squamata</taxon>
        <taxon>Bifurcata</taxon>
        <taxon>Unidentata</taxon>
        <taxon>Episquamata</taxon>
        <taxon>Toxicofera</taxon>
        <taxon>Serpentes</taxon>
        <taxon>Colubroidea</taxon>
        <taxon>Lamprophiidae</taxon>
        <taxon>Psammophiinae</taxon>
        <taxon>Psammophis</taxon>
    </lineage>
</organism>
<evidence type="ECO:0000256" key="1">
    <source>
        <dbReference type="ARBA" id="ARBA00005600"/>
    </source>
</evidence>
<proteinExistence type="evidence at transcript level"/>
<dbReference type="SMART" id="SM00092">
    <property type="entry name" value="RNAse_Pc"/>
    <property type="match status" value="1"/>
</dbReference>
<evidence type="ECO:0000259" key="3">
    <source>
        <dbReference type="SMART" id="SM00092"/>
    </source>
</evidence>
<dbReference type="InterPro" id="IPR036816">
    <property type="entry name" value="RNaseA-like_dom_sf"/>
</dbReference>
<feature type="chain" id="PRO_5003625042" evidence="2">
    <location>
        <begin position="25"/>
        <end position="130"/>
    </location>
</feature>
<keyword evidence="2" id="KW-0732">Signal</keyword>
<protein>
    <submittedName>
        <fullName evidence="4">Ribonuclease</fullName>
    </submittedName>
</protein>
<dbReference type="GO" id="GO:0003676">
    <property type="term" value="F:nucleic acid binding"/>
    <property type="evidence" value="ECO:0007669"/>
    <property type="project" value="InterPro"/>
</dbReference>
<feature type="domain" description="Ribonuclease A-domain" evidence="3">
    <location>
        <begin position="23"/>
        <end position="129"/>
    </location>
</feature>
<comment type="similarity">
    <text evidence="1">Belongs to the pancreatic ribonuclease family.</text>
</comment>
<accession>I0BWS9</accession>
<evidence type="ECO:0000256" key="2">
    <source>
        <dbReference type="SAM" id="SignalP"/>
    </source>
</evidence>
<dbReference type="Gene3D" id="3.10.130.10">
    <property type="entry name" value="Ribonuclease A-like domain"/>
    <property type="match status" value="1"/>
</dbReference>
<reference evidence="4" key="1">
    <citation type="journal article" date="2012" name="Toxicon">
        <title>Novel transcripts in the maxillary venom glands of advanced snakes.</title>
        <authorList>
            <person name="Fry B.G."/>
            <person name="Scheib H."/>
            <person name="Junqueira de Azevedo I.D."/>
            <person name="Silva D.A."/>
            <person name="Casewell N.R."/>
        </authorList>
    </citation>
    <scope>NUCLEOTIDE SEQUENCE</scope>
    <source>
        <tissue evidence="4">Maxillary venom gland</tissue>
    </source>
</reference>
<dbReference type="GO" id="GO:0004540">
    <property type="term" value="F:RNA nuclease activity"/>
    <property type="evidence" value="ECO:0007669"/>
    <property type="project" value="TreeGrafter"/>
</dbReference>
<dbReference type="Pfam" id="PF00074">
    <property type="entry name" value="RnaseA"/>
    <property type="match status" value="1"/>
</dbReference>
<dbReference type="SUPFAM" id="SSF54076">
    <property type="entry name" value="RNase A-like"/>
    <property type="match status" value="1"/>
</dbReference>
<dbReference type="PANTHER" id="PTHR11437">
    <property type="entry name" value="RIBONUCLEASE"/>
    <property type="match status" value="1"/>
</dbReference>
<dbReference type="GO" id="GO:0050830">
    <property type="term" value="P:defense response to Gram-positive bacterium"/>
    <property type="evidence" value="ECO:0007669"/>
    <property type="project" value="TreeGrafter"/>
</dbReference>
<sequence>MASKGIHLLCLLFSLAWIVLETEADNYGTLKKKHWDYPRTTPPKGVSYCNYMMKSRRINYLRFNIFIHASEHQLKNICPKYDDGEWTTDNPFSITTCTGHVDDYSTTRSTIMIVVFCRKGLPIEFRALAP</sequence>